<feature type="chain" id="PRO_5038639156" evidence="8">
    <location>
        <begin position="21"/>
        <end position="381"/>
    </location>
</feature>
<dbReference type="InterPro" id="IPR057336">
    <property type="entry name" value="GerAC_N"/>
</dbReference>
<dbReference type="eggNOG" id="ENOG502ZT3R">
    <property type="taxonomic scope" value="Bacteria"/>
</dbReference>
<dbReference type="Gene3D" id="6.20.190.10">
    <property type="entry name" value="Nutrient germinant receptor protein C, domain 1"/>
    <property type="match status" value="1"/>
</dbReference>
<evidence type="ECO:0000259" key="10">
    <source>
        <dbReference type="Pfam" id="PF25198"/>
    </source>
</evidence>
<accession>A0A081LEI1</accession>
<name>A0A081LEI1_9BACI</name>
<dbReference type="GO" id="GO:0009847">
    <property type="term" value="P:spore germination"/>
    <property type="evidence" value="ECO:0007669"/>
    <property type="project" value="InterPro"/>
</dbReference>
<dbReference type="InterPro" id="IPR046953">
    <property type="entry name" value="Spore_GerAC-like_C"/>
</dbReference>
<dbReference type="InterPro" id="IPR008844">
    <property type="entry name" value="Spore_GerAC-like"/>
</dbReference>
<evidence type="ECO:0000256" key="5">
    <source>
        <dbReference type="ARBA" id="ARBA00023136"/>
    </source>
</evidence>
<evidence type="ECO:0000256" key="1">
    <source>
        <dbReference type="ARBA" id="ARBA00004635"/>
    </source>
</evidence>
<evidence type="ECO:0000313" key="12">
    <source>
        <dbReference type="Proteomes" id="UP000028091"/>
    </source>
</evidence>
<gene>
    <name evidence="11" type="ORF">BA70_11050</name>
</gene>
<dbReference type="PROSITE" id="PS51257">
    <property type="entry name" value="PROKAR_LIPOPROTEIN"/>
    <property type="match status" value="1"/>
</dbReference>
<feature type="signal peptide" evidence="8">
    <location>
        <begin position="1"/>
        <end position="20"/>
    </location>
</feature>
<dbReference type="Proteomes" id="UP000028091">
    <property type="component" value="Unassembled WGS sequence"/>
</dbReference>
<reference evidence="11 12" key="1">
    <citation type="submission" date="2012-09" db="EMBL/GenBank/DDBJ databases">
        <title>Genome Sequence of Bacillus sp. DW5-4.</title>
        <authorList>
            <person name="Lai Q."/>
            <person name="Liu Y."/>
            <person name="Shao Z."/>
        </authorList>
    </citation>
    <scope>NUCLEOTIDE SEQUENCE [LARGE SCALE GENOMIC DNA]</scope>
    <source>
        <strain evidence="11 12">DW5-4</strain>
    </source>
</reference>
<evidence type="ECO:0000313" key="11">
    <source>
        <dbReference type="EMBL" id="KEP27657.1"/>
    </source>
</evidence>
<evidence type="ECO:0000256" key="3">
    <source>
        <dbReference type="ARBA" id="ARBA00022544"/>
    </source>
</evidence>
<keyword evidence="3" id="KW-0309">Germination</keyword>
<dbReference type="NCBIfam" id="TIGR02887">
    <property type="entry name" value="spore_ger_x_C"/>
    <property type="match status" value="1"/>
</dbReference>
<keyword evidence="12" id="KW-1185">Reference proteome</keyword>
<keyword evidence="7" id="KW-0449">Lipoprotein</keyword>
<dbReference type="OrthoDB" id="2569624at2"/>
<dbReference type="EMBL" id="JOTP01000003">
    <property type="protein sequence ID" value="KEP27657.1"/>
    <property type="molecule type" value="Genomic_DNA"/>
</dbReference>
<dbReference type="PANTHER" id="PTHR35789">
    <property type="entry name" value="SPORE GERMINATION PROTEIN B3"/>
    <property type="match status" value="1"/>
</dbReference>
<keyword evidence="6" id="KW-0564">Palmitate</keyword>
<comment type="subcellular location">
    <subcellularLocation>
        <location evidence="1">Membrane</location>
        <topology evidence="1">Lipid-anchor</topology>
    </subcellularLocation>
</comment>
<dbReference type="PANTHER" id="PTHR35789:SF1">
    <property type="entry name" value="SPORE GERMINATION PROTEIN B3"/>
    <property type="match status" value="1"/>
</dbReference>
<sequence length="381" mass="43501">MSRKRLLLFFLSCCLFLLSAGCWDLKDIEKLSFVRGVGIDEEDDQGVKLTYQNLVPKMGGTQEADSPDYVNVVSKGKNVLEAVSNVALKDPPIYSDHLKIFLFGKSQAEHHDIQGTLNHFIRDDEVRRSSYFLVSRDQASKVINQKLKSQQKIPVEHIFETSKNRSFNGKIMMPTRIGRASDYFQMGISFLVQSVDAINGELIYDGAGIIDGKSRKLIGFIPANDVQSLNWIMSRISGGVVPASFKGFPITYEVKKAESKVEPYLKDGKISFKISIKTNGKLSEDQYPSENSFDEQYIERFEHIFAKKIKQRIQKAVSYLQTEVGVDPIFLNRQVRIKYPDFWDQHRDEWDTLFQEADIDYDVKVSILNFGAEGATKSFKW</sequence>
<dbReference type="RefSeq" id="WP_034318476.1">
    <property type="nucleotide sequence ID" value="NZ_JOTP01000003.1"/>
</dbReference>
<evidence type="ECO:0000256" key="7">
    <source>
        <dbReference type="ARBA" id="ARBA00023288"/>
    </source>
</evidence>
<dbReference type="Pfam" id="PF05504">
    <property type="entry name" value="Spore_GerAC"/>
    <property type="match status" value="1"/>
</dbReference>
<dbReference type="InterPro" id="IPR038501">
    <property type="entry name" value="Spore_GerAC_C_sf"/>
</dbReference>
<evidence type="ECO:0000259" key="9">
    <source>
        <dbReference type="Pfam" id="PF05504"/>
    </source>
</evidence>
<feature type="domain" description="Spore germination protein N-terminal" evidence="10">
    <location>
        <begin position="24"/>
        <end position="171"/>
    </location>
</feature>
<keyword evidence="4 8" id="KW-0732">Signal</keyword>
<evidence type="ECO:0000256" key="8">
    <source>
        <dbReference type="SAM" id="SignalP"/>
    </source>
</evidence>
<keyword evidence="5" id="KW-0472">Membrane</keyword>
<comment type="similarity">
    <text evidence="2">Belongs to the GerABKC lipoprotein family.</text>
</comment>
<dbReference type="GO" id="GO:0016020">
    <property type="term" value="C:membrane"/>
    <property type="evidence" value="ECO:0007669"/>
    <property type="project" value="UniProtKB-SubCell"/>
</dbReference>
<feature type="domain" description="Spore germination GerAC-like C-terminal" evidence="9">
    <location>
        <begin position="205"/>
        <end position="371"/>
    </location>
</feature>
<evidence type="ECO:0000256" key="4">
    <source>
        <dbReference type="ARBA" id="ARBA00022729"/>
    </source>
</evidence>
<dbReference type="Gene3D" id="3.30.300.210">
    <property type="entry name" value="Nutrient germinant receptor protein C, domain 3"/>
    <property type="match status" value="1"/>
</dbReference>
<proteinExistence type="inferred from homology"/>
<organism evidence="11 12">
    <name type="scientific">Bacillus zhangzhouensis</name>
    <dbReference type="NCBI Taxonomy" id="1178540"/>
    <lineage>
        <taxon>Bacteria</taxon>
        <taxon>Bacillati</taxon>
        <taxon>Bacillota</taxon>
        <taxon>Bacilli</taxon>
        <taxon>Bacillales</taxon>
        <taxon>Bacillaceae</taxon>
        <taxon>Bacillus</taxon>
    </lineage>
</organism>
<comment type="caution">
    <text evidence="11">The sequence shown here is derived from an EMBL/GenBank/DDBJ whole genome shotgun (WGS) entry which is preliminary data.</text>
</comment>
<protein>
    <submittedName>
        <fullName evidence="11">Spore gernimation protein GerA</fullName>
    </submittedName>
</protein>
<evidence type="ECO:0000256" key="2">
    <source>
        <dbReference type="ARBA" id="ARBA00007886"/>
    </source>
</evidence>
<dbReference type="Pfam" id="PF25198">
    <property type="entry name" value="Spore_GerAC_N"/>
    <property type="match status" value="1"/>
</dbReference>
<dbReference type="AlphaFoldDB" id="A0A081LEI1"/>
<evidence type="ECO:0000256" key="6">
    <source>
        <dbReference type="ARBA" id="ARBA00023139"/>
    </source>
</evidence>